<dbReference type="InterPro" id="IPR036388">
    <property type="entry name" value="WH-like_DNA-bd_sf"/>
</dbReference>
<dbReference type="InterPro" id="IPR001034">
    <property type="entry name" value="DeoR_HTH"/>
</dbReference>
<dbReference type="PANTHER" id="PTHR30363:SF44">
    <property type="entry name" value="AGA OPERON TRANSCRIPTIONAL REPRESSOR-RELATED"/>
    <property type="match status" value="1"/>
</dbReference>
<evidence type="ECO:0000313" key="6">
    <source>
        <dbReference type="Proteomes" id="UP001281447"/>
    </source>
</evidence>
<dbReference type="InterPro" id="IPR037171">
    <property type="entry name" value="NagB/RpiA_transferase-like"/>
</dbReference>
<dbReference type="SMART" id="SM01134">
    <property type="entry name" value="DeoRC"/>
    <property type="match status" value="1"/>
</dbReference>
<evidence type="ECO:0000313" key="5">
    <source>
        <dbReference type="EMBL" id="MDY0393350.1"/>
    </source>
</evidence>
<dbReference type="SUPFAM" id="SSF46785">
    <property type="entry name" value="Winged helix' DNA-binding domain"/>
    <property type="match status" value="1"/>
</dbReference>
<dbReference type="GO" id="GO:0003677">
    <property type="term" value="F:DNA binding"/>
    <property type="evidence" value="ECO:0007669"/>
    <property type="project" value="UniProtKB-KW"/>
</dbReference>
<dbReference type="Proteomes" id="UP001281447">
    <property type="component" value="Unassembled WGS sequence"/>
</dbReference>
<dbReference type="Gene3D" id="3.40.50.1360">
    <property type="match status" value="1"/>
</dbReference>
<keyword evidence="1" id="KW-0805">Transcription regulation</keyword>
<dbReference type="Pfam" id="PF00455">
    <property type="entry name" value="DeoRC"/>
    <property type="match status" value="1"/>
</dbReference>
<dbReference type="SMART" id="SM00420">
    <property type="entry name" value="HTH_DEOR"/>
    <property type="match status" value="1"/>
</dbReference>
<evidence type="ECO:0000256" key="3">
    <source>
        <dbReference type="ARBA" id="ARBA00023163"/>
    </source>
</evidence>
<protein>
    <submittedName>
        <fullName evidence="5">DeoR/GlpR family DNA-binding transcription regulator</fullName>
    </submittedName>
</protein>
<evidence type="ECO:0000256" key="2">
    <source>
        <dbReference type="ARBA" id="ARBA00023125"/>
    </source>
</evidence>
<keyword evidence="6" id="KW-1185">Reference proteome</keyword>
<organism evidence="5 6">
    <name type="scientific">Tigheibacillus halophilus</name>
    <dbReference type="NCBI Taxonomy" id="361280"/>
    <lineage>
        <taxon>Bacteria</taxon>
        <taxon>Bacillati</taxon>
        <taxon>Bacillota</taxon>
        <taxon>Bacilli</taxon>
        <taxon>Bacillales</taxon>
        <taxon>Bacillaceae</taxon>
        <taxon>Tigheibacillus</taxon>
    </lineage>
</organism>
<dbReference type="SUPFAM" id="SSF100950">
    <property type="entry name" value="NagB/RpiA/CoA transferase-like"/>
    <property type="match status" value="1"/>
</dbReference>
<dbReference type="PRINTS" id="PR00033">
    <property type="entry name" value="HTHASNC"/>
</dbReference>
<evidence type="ECO:0000259" key="4">
    <source>
        <dbReference type="PROSITE" id="PS51000"/>
    </source>
</evidence>
<keyword evidence="3" id="KW-0804">Transcription</keyword>
<dbReference type="InterPro" id="IPR000485">
    <property type="entry name" value="AsnC-type_HTH_dom"/>
</dbReference>
<comment type="caution">
    <text evidence="5">The sequence shown here is derived from an EMBL/GenBank/DDBJ whole genome shotgun (WGS) entry which is preliminary data.</text>
</comment>
<sequence length="211" mass="23449">MKMFVTERRDKIMEFLIDQHRLTVKELSAKIGVSEATLRSDLNKMEAEGLLVRTHGGAVLNDTSEKTETSFSAREKQHKEEKMKMAVKALEFISEKQCILLDGSSTALEIARQLKKDPMRLTVVTSGLYTALELSDIPEITVIMIGGMVTNESKSIEGLMGLSILDNVHIDIMFTSANGFSAESGLTDFNLYEVQIKKGNGQQITQSRCVD</sequence>
<dbReference type="PRINTS" id="PR00037">
    <property type="entry name" value="HTHLACR"/>
</dbReference>
<keyword evidence="2 5" id="KW-0238">DNA-binding</keyword>
<accession>A0ABU5C215</accession>
<dbReference type="EMBL" id="JAWDIP010000003">
    <property type="protein sequence ID" value="MDY0393350.1"/>
    <property type="molecule type" value="Genomic_DNA"/>
</dbReference>
<dbReference type="Gene3D" id="1.10.10.10">
    <property type="entry name" value="Winged helix-like DNA-binding domain superfamily/Winged helix DNA-binding domain"/>
    <property type="match status" value="1"/>
</dbReference>
<dbReference type="InterPro" id="IPR011991">
    <property type="entry name" value="ArsR-like_HTH"/>
</dbReference>
<name>A0ABU5C215_9BACI</name>
<dbReference type="CDD" id="cd00090">
    <property type="entry name" value="HTH_ARSR"/>
    <property type="match status" value="1"/>
</dbReference>
<dbReference type="InterPro" id="IPR014036">
    <property type="entry name" value="DeoR-like_C"/>
</dbReference>
<proteinExistence type="predicted"/>
<evidence type="ECO:0000256" key="1">
    <source>
        <dbReference type="ARBA" id="ARBA00023015"/>
    </source>
</evidence>
<reference evidence="5 6" key="1">
    <citation type="submission" date="2023-10" db="EMBL/GenBank/DDBJ databases">
        <title>Virgibacillus halophilus 5B73C genome.</title>
        <authorList>
            <person name="Miliotis G."/>
            <person name="Sengupta P."/>
            <person name="Hameed A."/>
            <person name="Chuvochina M."/>
            <person name="Mcdonagh F."/>
            <person name="Simpson A.C."/>
            <person name="Singh N.K."/>
            <person name="Rekha P.D."/>
            <person name="Raman K."/>
            <person name="Hugenholtz P."/>
            <person name="Venkateswaran K."/>
        </authorList>
    </citation>
    <scope>NUCLEOTIDE SEQUENCE [LARGE SCALE GENOMIC DNA]</scope>
    <source>
        <strain evidence="5 6">5B73C</strain>
    </source>
</reference>
<dbReference type="InterPro" id="IPR050313">
    <property type="entry name" value="Carb_Metab_HTH_regulators"/>
</dbReference>
<feature type="domain" description="HTH deoR-type" evidence="4">
    <location>
        <begin position="5"/>
        <end position="60"/>
    </location>
</feature>
<gene>
    <name evidence="5" type="ORF">RWE15_01585</name>
</gene>
<dbReference type="Pfam" id="PF08220">
    <property type="entry name" value="HTH_DeoR"/>
    <property type="match status" value="1"/>
</dbReference>
<dbReference type="PROSITE" id="PS51000">
    <property type="entry name" value="HTH_DEOR_2"/>
    <property type="match status" value="1"/>
</dbReference>
<dbReference type="PANTHER" id="PTHR30363">
    <property type="entry name" value="HTH-TYPE TRANSCRIPTIONAL REGULATOR SRLR-RELATED"/>
    <property type="match status" value="1"/>
</dbReference>
<dbReference type="InterPro" id="IPR036390">
    <property type="entry name" value="WH_DNA-bd_sf"/>
</dbReference>